<organism evidence="3 4">
    <name type="scientific">Nephila pilipes</name>
    <name type="common">Giant wood spider</name>
    <name type="synonym">Nephila maculata</name>
    <dbReference type="NCBI Taxonomy" id="299642"/>
    <lineage>
        <taxon>Eukaryota</taxon>
        <taxon>Metazoa</taxon>
        <taxon>Ecdysozoa</taxon>
        <taxon>Arthropoda</taxon>
        <taxon>Chelicerata</taxon>
        <taxon>Arachnida</taxon>
        <taxon>Araneae</taxon>
        <taxon>Araneomorphae</taxon>
        <taxon>Entelegynae</taxon>
        <taxon>Araneoidea</taxon>
        <taxon>Nephilidae</taxon>
        <taxon>Nephila</taxon>
    </lineage>
</organism>
<dbReference type="OrthoDB" id="10412606at2759"/>
<sequence length="353" mass="40750">MLLILQIHGEFEPDVTVLKIQFCSFNIMFIIHYSNISWLFNSMSFCLSAVYIGSSYWRSSKQTNSVLKSSGGVRKGTSEQEMEVIRSAFAYSTTKLIMWEFLKICSVSCLPQEGRVLSENSSCATVYDLYHFYCLRKTLFDFQASGIKKYVPLQISEKFCLQLQLSIINGITVIAFSILYSISVLICCILIRFLKQKLMSIFGFSKKLRGKEKRSFWKDCQKKLLQPGTKKPWQELYFTTKIEPFNKNNKITRKSYQFSEENAPVRPLLLNEDNKRITEEKQNNKNASRTSLKVADTIKSDATEICYSMPETKRMSKSDEERSSQMSYTEASTYVCFDSEESSNESDSDLLHN</sequence>
<keyword evidence="2" id="KW-0812">Transmembrane</keyword>
<evidence type="ECO:0000256" key="1">
    <source>
        <dbReference type="SAM" id="MobiDB-lite"/>
    </source>
</evidence>
<reference evidence="3" key="1">
    <citation type="submission" date="2020-08" db="EMBL/GenBank/DDBJ databases">
        <title>Multicomponent nature underlies the extraordinary mechanical properties of spider dragline silk.</title>
        <authorList>
            <person name="Kono N."/>
            <person name="Nakamura H."/>
            <person name="Mori M."/>
            <person name="Yoshida Y."/>
            <person name="Ohtoshi R."/>
            <person name="Malay A.D."/>
            <person name="Moran D.A.P."/>
            <person name="Tomita M."/>
            <person name="Numata K."/>
            <person name="Arakawa K."/>
        </authorList>
    </citation>
    <scope>NUCLEOTIDE SEQUENCE</scope>
</reference>
<protein>
    <submittedName>
        <fullName evidence="3">Uncharacterized protein</fullName>
    </submittedName>
</protein>
<feature type="transmembrane region" description="Helical" evidence="2">
    <location>
        <begin position="167"/>
        <end position="191"/>
    </location>
</feature>
<comment type="caution">
    <text evidence="3">The sequence shown here is derived from an EMBL/GenBank/DDBJ whole genome shotgun (WGS) entry which is preliminary data.</text>
</comment>
<feature type="compositionally biased region" description="Acidic residues" evidence="1">
    <location>
        <begin position="338"/>
        <end position="353"/>
    </location>
</feature>
<name>A0A8X6N5R8_NEPPI</name>
<gene>
    <name evidence="3" type="primary">NCL1_22297</name>
    <name evidence="3" type="ORF">NPIL_509721</name>
</gene>
<accession>A0A8X6N5R8</accession>
<keyword evidence="2" id="KW-0472">Membrane</keyword>
<proteinExistence type="predicted"/>
<dbReference type="Proteomes" id="UP000887013">
    <property type="component" value="Unassembled WGS sequence"/>
</dbReference>
<dbReference type="AlphaFoldDB" id="A0A8X6N5R8"/>
<feature type="region of interest" description="Disordered" evidence="1">
    <location>
        <begin position="334"/>
        <end position="353"/>
    </location>
</feature>
<keyword evidence="2" id="KW-1133">Transmembrane helix</keyword>
<dbReference type="EMBL" id="BMAW01054125">
    <property type="protein sequence ID" value="GFS94740.1"/>
    <property type="molecule type" value="Genomic_DNA"/>
</dbReference>
<keyword evidence="4" id="KW-1185">Reference proteome</keyword>
<evidence type="ECO:0000256" key="2">
    <source>
        <dbReference type="SAM" id="Phobius"/>
    </source>
</evidence>
<evidence type="ECO:0000313" key="3">
    <source>
        <dbReference type="EMBL" id="GFS94740.1"/>
    </source>
</evidence>
<evidence type="ECO:0000313" key="4">
    <source>
        <dbReference type="Proteomes" id="UP000887013"/>
    </source>
</evidence>